<protein>
    <submittedName>
        <fullName evidence="2">Uncharacterized protein</fullName>
    </submittedName>
</protein>
<proteinExistence type="predicted"/>
<organism evidence="2 3">
    <name type="scientific">Pseudobutyrivibrio ruminis</name>
    <dbReference type="NCBI Taxonomy" id="46206"/>
    <lineage>
        <taxon>Bacteria</taxon>
        <taxon>Bacillati</taxon>
        <taxon>Bacillota</taxon>
        <taxon>Clostridia</taxon>
        <taxon>Lachnospirales</taxon>
        <taxon>Lachnospiraceae</taxon>
        <taxon>Pseudobutyrivibrio</taxon>
    </lineage>
</organism>
<reference evidence="2" key="1">
    <citation type="submission" date="2017-10" db="EMBL/GenBank/DDBJ databases">
        <title>Resolving the taxonomy of Roseburia spp., Eubacterium rectale and Agathobacter spp. through phylogenomic analysis.</title>
        <authorList>
            <person name="Sheridan P.O."/>
            <person name="Walker A.W."/>
            <person name="Duncan S.H."/>
            <person name="Scott K.P."/>
            <person name="Toole P.W.O."/>
            <person name="Luis P."/>
            <person name="Flint H.J."/>
        </authorList>
    </citation>
    <scope>NUCLEOTIDE SEQUENCE [LARGE SCALE GENOMIC DNA]</scope>
    <source>
        <strain evidence="2">JK10</strain>
        <strain evidence="1">JK626</strain>
    </source>
</reference>
<dbReference type="EMBL" id="PDYF01000014">
    <property type="protein sequence ID" value="PHU34655.1"/>
    <property type="molecule type" value="Genomic_DNA"/>
</dbReference>
<evidence type="ECO:0000313" key="1">
    <source>
        <dbReference type="EMBL" id="PHU34655.1"/>
    </source>
</evidence>
<evidence type="ECO:0000313" key="3">
    <source>
        <dbReference type="Proteomes" id="UP000224317"/>
    </source>
</evidence>
<dbReference type="Proteomes" id="UP000224317">
    <property type="component" value="Unassembled WGS sequence"/>
</dbReference>
<sequence>MNYPLPKDGSIDYMLSIAKARAKRCVEKKIVIEQDEDDYPLYQVVTKEIAKTELGEIFDEVAMKTQELNCTAKALESICINLGESLGLTEADLMQMYLTNMGRQKKISDEESIYLNEGESLAAKKGFTLVK</sequence>
<evidence type="ECO:0000313" key="2">
    <source>
        <dbReference type="EMBL" id="PHU39000.1"/>
    </source>
</evidence>
<keyword evidence="3" id="KW-1185">Reference proteome</keyword>
<accession>A0A2G3E745</accession>
<comment type="caution">
    <text evidence="2">The sequence shown here is derived from an EMBL/GenBank/DDBJ whole genome shotgun (WGS) entry which is preliminary data.</text>
</comment>
<dbReference type="Proteomes" id="UP000225889">
    <property type="component" value="Unassembled WGS sequence"/>
</dbReference>
<dbReference type="EMBL" id="PDYH01000060">
    <property type="protein sequence ID" value="PHU39000.1"/>
    <property type="molecule type" value="Genomic_DNA"/>
</dbReference>
<dbReference type="AlphaFoldDB" id="A0A2G3E745"/>
<dbReference type="RefSeq" id="WP_090154682.1">
    <property type="nucleotide sequence ID" value="NZ_PDYF01000014.1"/>
</dbReference>
<gene>
    <name evidence="2" type="ORF">CSX00_13075</name>
    <name evidence="1" type="ORF">CSX01_08825</name>
</gene>
<name>A0A2G3E745_9FIRM</name>
<reference evidence="2" key="2">
    <citation type="submission" date="2017-10" db="EMBL/GenBank/DDBJ databases">
        <authorList>
            <person name="Banno H."/>
            <person name="Chua N.-H."/>
        </authorList>
    </citation>
    <scope>NUCLEOTIDE SEQUENCE [LARGE SCALE GENOMIC DNA]</scope>
    <source>
        <strain evidence="2">JK10</strain>
        <strain evidence="1">JK626</strain>
    </source>
</reference>